<accession>A0A7J6WH23</accession>
<keyword evidence="1" id="KW-0812">Transmembrane</keyword>
<keyword evidence="1" id="KW-1133">Transmembrane helix</keyword>
<keyword evidence="1" id="KW-0472">Membrane</keyword>
<proteinExistence type="predicted"/>
<gene>
    <name evidence="2" type="ORF">FRX31_013783</name>
</gene>
<reference evidence="2 3" key="1">
    <citation type="submission" date="2020-06" db="EMBL/GenBank/DDBJ databases">
        <title>Transcriptomic and genomic resources for Thalictrum thalictroides and T. hernandezii: Facilitating candidate gene discovery in an emerging model plant lineage.</title>
        <authorList>
            <person name="Arias T."/>
            <person name="Riano-Pachon D.M."/>
            <person name="Di Stilio V.S."/>
        </authorList>
    </citation>
    <scope>NUCLEOTIDE SEQUENCE [LARGE SCALE GENOMIC DNA]</scope>
    <source>
        <strain evidence="3">cv. WT478/WT964</strain>
        <tissue evidence="2">Leaves</tissue>
    </source>
</reference>
<dbReference type="EMBL" id="JABWDY010015710">
    <property type="protein sequence ID" value="KAF5196641.1"/>
    <property type="molecule type" value="Genomic_DNA"/>
</dbReference>
<name>A0A7J6WH23_THATH</name>
<dbReference type="AlphaFoldDB" id="A0A7J6WH23"/>
<evidence type="ECO:0000313" key="3">
    <source>
        <dbReference type="Proteomes" id="UP000554482"/>
    </source>
</evidence>
<comment type="caution">
    <text evidence="2">The sequence shown here is derived from an EMBL/GenBank/DDBJ whole genome shotgun (WGS) entry which is preliminary data.</text>
</comment>
<sequence length="83" mass="9895">MQQTDPNIQQLYAVLTLHSANTVERILNGRDRIKFVIRGRGSMSWLGIMFQRTRNQELGMHELTMGIVIYIIYFKYYNNRKKN</sequence>
<evidence type="ECO:0000313" key="2">
    <source>
        <dbReference type="EMBL" id="KAF5196641.1"/>
    </source>
</evidence>
<feature type="transmembrane region" description="Helical" evidence="1">
    <location>
        <begin position="58"/>
        <end position="77"/>
    </location>
</feature>
<protein>
    <submittedName>
        <fullName evidence="2">Uncharacterized protein</fullName>
    </submittedName>
</protein>
<organism evidence="2 3">
    <name type="scientific">Thalictrum thalictroides</name>
    <name type="common">Rue-anemone</name>
    <name type="synonym">Anemone thalictroides</name>
    <dbReference type="NCBI Taxonomy" id="46969"/>
    <lineage>
        <taxon>Eukaryota</taxon>
        <taxon>Viridiplantae</taxon>
        <taxon>Streptophyta</taxon>
        <taxon>Embryophyta</taxon>
        <taxon>Tracheophyta</taxon>
        <taxon>Spermatophyta</taxon>
        <taxon>Magnoliopsida</taxon>
        <taxon>Ranunculales</taxon>
        <taxon>Ranunculaceae</taxon>
        <taxon>Thalictroideae</taxon>
        <taxon>Thalictrum</taxon>
    </lineage>
</organism>
<dbReference type="Proteomes" id="UP000554482">
    <property type="component" value="Unassembled WGS sequence"/>
</dbReference>
<evidence type="ECO:0000256" key="1">
    <source>
        <dbReference type="SAM" id="Phobius"/>
    </source>
</evidence>
<keyword evidence="3" id="KW-1185">Reference proteome</keyword>
<dbReference type="OrthoDB" id="1882251at2759"/>